<dbReference type="EMBL" id="UINC01132442">
    <property type="protein sequence ID" value="SVD14768.1"/>
    <property type="molecule type" value="Genomic_DNA"/>
</dbReference>
<organism evidence="1">
    <name type="scientific">marine metagenome</name>
    <dbReference type="NCBI Taxonomy" id="408172"/>
    <lineage>
        <taxon>unclassified sequences</taxon>
        <taxon>metagenomes</taxon>
        <taxon>ecological metagenomes</taxon>
    </lineage>
</organism>
<name>A0A382T017_9ZZZZ</name>
<gene>
    <name evidence="1" type="ORF">METZ01_LOCUS367622</name>
</gene>
<dbReference type="AlphaFoldDB" id="A0A382T017"/>
<evidence type="ECO:0000313" key="1">
    <source>
        <dbReference type="EMBL" id="SVD14768.1"/>
    </source>
</evidence>
<sequence>MPGIIAIGDFDRTQNEFYLKYSAKSLDECIIRFNDDVGGGGWVSARGRMLRALMEIFLESGLDCSDFIAKIYSDEKEYNRMSVSKRIRIEGDKIVQID</sequence>
<proteinExistence type="predicted"/>
<reference evidence="1" key="1">
    <citation type="submission" date="2018-05" db="EMBL/GenBank/DDBJ databases">
        <authorList>
            <person name="Lanie J.A."/>
            <person name="Ng W.-L."/>
            <person name="Kazmierczak K.M."/>
            <person name="Andrzejewski T.M."/>
            <person name="Davidsen T.M."/>
            <person name="Wayne K.J."/>
            <person name="Tettelin H."/>
            <person name="Glass J.I."/>
            <person name="Rusch D."/>
            <person name="Podicherti R."/>
            <person name="Tsui H.-C.T."/>
            <person name="Winkler M.E."/>
        </authorList>
    </citation>
    <scope>NUCLEOTIDE SEQUENCE</scope>
</reference>
<protein>
    <submittedName>
        <fullName evidence="1">Uncharacterized protein</fullName>
    </submittedName>
</protein>
<accession>A0A382T017</accession>